<dbReference type="AlphaFoldDB" id="A0A2N8L011"/>
<proteinExistence type="predicted"/>
<keyword evidence="2" id="KW-1185">Reference proteome</keyword>
<name>A0A2N8L011_9BURK</name>
<reference evidence="1 2" key="1">
    <citation type="submission" date="2018-01" db="EMBL/GenBank/DDBJ databases">
        <title>Draft genome sequence of Paucibacter aquatile CR182 isolated from freshwater of the Nakdong River.</title>
        <authorList>
            <person name="Choi A."/>
            <person name="Chung E.J."/>
        </authorList>
    </citation>
    <scope>NUCLEOTIDE SEQUENCE [LARGE SCALE GENOMIC DNA]</scope>
    <source>
        <strain evidence="1 2">CR182</strain>
    </source>
</reference>
<evidence type="ECO:0000313" key="2">
    <source>
        <dbReference type="Proteomes" id="UP000235916"/>
    </source>
</evidence>
<evidence type="ECO:0000313" key="1">
    <source>
        <dbReference type="EMBL" id="PND39033.1"/>
    </source>
</evidence>
<gene>
    <name evidence="1" type="ORF">C1O66_16870</name>
</gene>
<protein>
    <submittedName>
        <fullName evidence="1">Uncharacterized protein</fullName>
    </submittedName>
</protein>
<accession>A0A2N8L011</accession>
<organism evidence="1 2">
    <name type="scientific">Kinneretia aquatilis</name>
    <dbReference type="NCBI Taxonomy" id="2070761"/>
    <lineage>
        <taxon>Bacteria</taxon>
        <taxon>Pseudomonadati</taxon>
        <taxon>Pseudomonadota</taxon>
        <taxon>Betaproteobacteria</taxon>
        <taxon>Burkholderiales</taxon>
        <taxon>Sphaerotilaceae</taxon>
        <taxon>Roseateles</taxon>
    </lineage>
</organism>
<comment type="caution">
    <text evidence="1">The sequence shown here is derived from an EMBL/GenBank/DDBJ whole genome shotgun (WGS) entry which is preliminary data.</text>
</comment>
<dbReference type="Proteomes" id="UP000235916">
    <property type="component" value="Unassembled WGS sequence"/>
</dbReference>
<dbReference type="EMBL" id="POSP01000003">
    <property type="protein sequence ID" value="PND39033.1"/>
    <property type="molecule type" value="Genomic_DNA"/>
</dbReference>
<sequence length="68" mass="7693">MRRRRPSCSPSPTCSFCWRTLKPAATPSAPCWPALSRPGRSPCRSCAWANAWSSRGERPRRCPICKRC</sequence>